<feature type="domain" description="Histidine kinase/HSP90-like ATPase" evidence="10">
    <location>
        <begin position="300"/>
        <end position="389"/>
    </location>
</feature>
<keyword evidence="5" id="KW-0547">Nucleotide-binding</keyword>
<evidence type="ECO:0000256" key="9">
    <source>
        <dbReference type="SAM" id="Phobius"/>
    </source>
</evidence>
<keyword evidence="6 12" id="KW-0418">Kinase</keyword>
<dbReference type="InterPro" id="IPR036890">
    <property type="entry name" value="HATPase_C_sf"/>
</dbReference>
<keyword evidence="9" id="KW-0472">Membrane</keyword>
<evidence type="ECO:0000256" key="2">
    <source>
        <dbReference type="ARBA" id="ARBA00012438"/>
    </source>
</evidence>
<evidence type="ECO:0000259" key="11">
    <source>
        <dbReference type="Pfam" id="PF07730"/>
    </source>
</evidence>
<keyword evidence="9" id="KW-0812">Transmembrane</keyword>
<dbReference type="EC" id="2.7.13.3" evidence="2"/>
<feature type="transmembrane region" description="Helical" evidence="9">
    <location>
        <begin position="131"/>
        <end position="149"/>
    </location>
</feature>
<evidence type="ECO:0000313" key="13">
    <source>
        <dbReference type="Proteomes" id="UP000597341"/>
    </source>
</evidence>
<dbReference type="GO" id="GO:0016301">
    <property type="term" value="F:kinase activity"/>
    <property type="evidence" value="ECO:0007669"/>
    <property type="project" value="UniProtKB-KW"/>
</dbReference>
<comment type="catalytic activity">
    <reaction evidence="1">
        <text>ATP + protein L-histidine = ADP + protein N-phospho-L-histidine.</text>
        <dbReference type="EC" id="2.7.13.3"/>
    </reaction>
</comment>
<dbReference type="InterPro" id="IPR050482">
    <property type="entry name" value="Sensor_HK_TwoCompSys"/>
</dbReference>
<keyword evidence="9" id="KW-1133">Transmembrane helix</keyword>
<keyword evidence="8" id="KW-0902">Two-component regulatory system</keyword>
<dbReference type="EMBL" id="BNAD01000001">
    <property type="protein sequence ID" value="GHE15499.1"/>
    <property type="molecule type" value="Genomic_DNA"/>
</dbReference>
<feature type="transmembrane region" description="Helical" evidence="9">
    <location>
        <begin position="155"/>
        <end position="172"/>
    </location>
</feature>
<feature type="transmembrane region" description="Helical" evidence="9">
    <location>
        <begin position="82"/>
        <end position="100"/>
    </location>
</feature>
<dbReference type="Proteomes" id="UP000597341">
    <property type="component" value="Unassembled WGS sequence"/>
</dbReference>
<sequence>MAAAPRPYAGRVSTPLRSFLDEPRPSAPPVRVWRDWALLALVVVAGVLEGVLREDMPLRELSMVLTLGLAPLLLWRRTHPLAVVAAAFGTVAVVDLGVIVADAPTLDIYSMLYFLVFPYALFRWGSGREAVAGLAIILVPAVLSLVVSWTGLGDAIGGVAVLLAAVALGWAVRSQRGAQERRIEQMKSEERVLLARELHDTVAHHVSAIAVQAQAGRALAATSPSAPLEALQVIEVEATRTLAEMRAMVRVLRNEAPAAYAPQPGVADLDRLAGASPAGPRVEITVSGDVAALPAAIDAAVFRIAQEAVTNALRHARNATLVDVRVAGDASTVSLVVRDDGDPGAADPAPDAGFGLTGMVERALLLGGVCEAGPSPGRGWTVSATLPRQVPA</sequence>
<proteinExistence type="predicted"/>
<reference evidence="13" key="1">
    <citation type="journal article" date="2019" name="Int. J. Syst. Evol. Microbiol.">
        <title>The Global Catalogue of Microorganisms (GCM) 10K type strain sequencing project: providing services to taxonomists for standard genome sequencing and annotation.</title>
        <authorList>
            <consortium name="The Broad Institute Genomics Platform"/>
            <consortium name="The Broad Institute Genome Sequencing Center for Infectious Disease"/>
            <person name="Wu L."/>
            <person name="Ma J."/>
        </authorList>
    </citation>
    <scope>NUCLEOTIDE SEQUENCE [LARGE SCALE GENOMIC DNA]</scope>
    <source>
        <strain evidence="13">CGMCC 1.12791</strain>
    </source>
</reference>
<evidence type="ECO:0000256" key="1">
    <source>
        <dbReference type="ARBA" id="ARBA00000085"/>
    </source>
</evidence>
<dbReference type="PANTHER" id="PTHR24421:SF10">
    <property type="entry name" value="NITRATE_NITRITE SENSOR PROTEIN NARQ"/>
    <property type="match status" value="1"/>
</dbReference>
<keyword evidence="13" id="KW-1185">Reference proteome</keyword>
<accession>A0ABQ3HGJ0</accession>
<protein>
    <recommendedName>
        <fullName evidence="2">histidine kinase</fullName>
        <ecNumber evidence="2">2.7.13.3</ecNumber>
    </recommendedName>
</protein>
<keyword evidence="4" id="KW-0808">Transferase</keyword>
<dbReference type="Pfam" id="PF07730">
    <property type="entry name" value="HisKA_3"/>
    <property type="match status" value="1"/>
</dbReference>
<dbReference type="PANTHER" id="PTHR24421">
    <property type="entry name" value="NITRATE/NITRITE SENSOR PROTEIN NARX-RELATED"/>
    <property type="match status" value="1"/>
</dbReference>
<evidence type="ECO:0000313" key="12">
    <source>
        <dbReference type="EMBL" id="GHE15499.1"/>
    </source>
</evidence>
<dbReference type="CDD" id="cd16917">
    <property type="entry name" value="HATPase_UhpB-NarQ-NarX-like"/>
    <property type="match status" value="1"/>
</dbReference>
<organism evidence="12 13">
    <name type="scientific">Nocardioides flavus</name>
    <name type="common">ex Wang et al. 2016</name>
    <dbReference type="NCBI Taxonomy" id="2058780"/>
    <lineage>
        <taxon>Bacteria</taxon>
        <taxon>Bacillati</taxon>
        <taxon>Actinomycetota</taxon>
        <taxon>Actinomycetes</taxon>
        <taxon>Propionibacteriales</taxon>
        <taxon>Nocardioidaceae</taxon>
        <taxon>Nocardioides</taxon>
    </lineage>
</organism>
<dbReference type="InterPro" id="IPR011712">
    <property type="entry name" value="Sig_transdc_His_kin_sub3_dim/P"/>
</dbReference>
<keyword evidence="7" id="KW-0067">ATP-binding</keyword>
<dbReference type="SUPFAM" id="SSF55874">
    <property type="entry name" value="ATPase domain of HSP90 chaperone/DNA topoisomerase II/histidine kinase"/>
    <property type="match status" value="1"/>
</dbReference>
<evidence type="ECO:0000256" key="4">
    <source>
        <dbReference type="ARBA" id="ARBA00022679"/>
    </source>
</evidence>
<name>A0ABQ3HGJ0_9ACTN</name>
<evidence type="ECO:0000256" key="8">
    <source>
        <dbReference type="ARBA" id="ARBA00023012"/>
    </source>
</evidence>
<dbReference type="Gene3D" id="3.30.565.10">
    <property type="entry name" value="Histidine kinase-like ATPase, C-terminal domain"/>
    <property type="match status" value="1"/>
</dbReference>
<dbReference type="Gene3D" id="1.20.5.1930">
    <property type="match status" value="1"/>
</dbReference>
<evidence type="ECO:0000256" key="5">
    <source>
        <dbReference type="ARBA" id="ARBA00022741"/>
    </source>
</evidence>
<feature type="transmembrane region" description="Helical" evidence="9">
    <location>
        <begin position="106"/>
        <end position="124"/>
    </location>
</feature>
<dbReference type="Pfam" id="PF02518">
    <property type="entry name" value="HATPase_c"/>
    <property type="match status" value="1"/>
</dbReference>
<feature type="domain" description="Signal transduction histidine kinase subgroup 3 dimerisation and phosphoacceptor" evidence="11">
    <location>
        <begin position="190"/>
        <end position="255"/>
    </location>
</feature>
<evidence type="ECO:0000256" key="6">
    <source>
        <dbReference type="ARBA" id="ARBA00022777"/>
    </source>
</evidence>
<evidence type="ECO:0000259" key="10">
    <source>
        <dbReference type="Pfam" id="PF02518"/>
    </source>
</evidence>
<dbReference type="InterPro" id="IPR003594">
    <property type="entry name" value="HATPase_dom"/>
</dbReference>
<keyword evidence="3" id="KW-0597">Phosphoprotein</keyword>
<evidence type="ECO:0000256" key="3">
    <source>
        <dbReference type="ARBA" id="ARBA00022553"/>
    </source>
</evidence>
<evidence type="ECO:0000256" key="7">
    <source>
        <dbReference type="ARBA" id="ARBA00022840"/>
    </source>
</evidence>
<gene>
    <name evidence="12" type="ORF">GCM10011376_03970</name>
</gene>
<comment type="caution">
    <text evidence="12">The sequence shown here is derived from an EMBL/GenBank/DDBJ whole genome shotgun (WGS) entry which is preliminary data.</text>
</comment>